<dbReference type="AlphaFoldDB" id="A0A433QEV3"/>
<gene>
    <name evidence="3" type="ORF">BC938DRAFT_482252</name>
</gene>
<name>A0A433QEV3_9FUNG</name>
<reference evidence="3 4" key="1">
    <citation type="journal article" date="2018" name="New Phytol.">
        <title>Phylogenomics of Endogonaceae and evolution of mycorrhizas within Mucoromycota.</title>
        <authorList>
            <person name="Chang Y."/>
            <person name="Desiro A."/>
            <person name="Na H."/>
            <person name="Sandor L."/>
            <person name="Lipzen A."/>
            <person name="Clum A."/>
            <person name="Barry K."/>
            <person name="Grigoriev I.V."/>
            <person name="Martin F.M."/>
            <person name="Stajich J.E."/>
            <person name="Smith M.E."/>
            <person name="Bonito G."/>
            <person name="Spatafora J.W."/>
        </authorList>
    </citation>
    <scope>NUCLEOTIDE SEQUENCE [LARGE SCALE GENOMIC DNA]</scope>
    <source>
        <strain evidence="3 4">AD002</strain>
    </source>
</reference>
<keyword evidence="2" id="KW-0472">Membrane</keyword>
<dbReference type="Proteomes" id="UP000274822">
    <property type="component" value="Unassembled WGS sequence"/>
</dbReference>
<protein>
    <submittedName>
        <fullName evidence="3">Uncharacterized protein</fullName>
    </submittedName>
</protein>
<accession>A0A433QEV3</accession>
<evidence type="ECO:0000313" key="4">
    <source>
        <dbReference type="Proteomes" id="UP000274822"/>
    </source>
</evidence>
<proteinExistence type="predicted"/>
<evidence type="ECO:0000256" key="1">
    <source>
        <dbReference type="SAM" id="MobiDB-lite"/>
    </source>
</evidence>
<comment type="caution">
    <text evidence="3">The sequence shown here is derived from an EMBL/GenBank/DDBJ whole genome shotgun (WGS) entry which is preliminary data.</text>
</comment>
<feature type="region of interest" description="Disordered" evidence="1">
    <location>
        <begin position="93"/>
        <end position="121"/>
    </location>
</feature>
<sequence>MPALIIHASGLSEIVSVQVVEILDVSVNRPTTLPPIRAAPLPPGADPPERAAAVDLAQVFTLVAFVLVAVAFLDLTYNIQYLRAPPSLVEAERIPRQEADDNGDKETDPEIGLSENKRTNAVGRRGLEHGVDVRAAEHEYDFEPDTEELPPRPVVRVETWDEVGHCYDRDGHGCGEFLEVRDGARRVWVRGKENEVEDEVTRKGLPDAVKEIYPEASFSVETFVDAGSRTNYTNGHQCQNQIIQLQIGIIVEDIGRKRAVELIPERREGPHDILVEEVQGHLGDTLIRPVTVDEQKLGQEPELTDRVIGCHGGLDTCEKREMNNMRYGLGNKEHKYV</sequence>
<keyword evidence="4" id="KW-1185">Reference proteome</keyword>
<keyword evidence="2" id="KW-0812">Transmembrane</keyword>
<organism evidence="3 4">
    <name type="scientific">Jimgerdemannia flammicorona</name>
    <dbReference type="NCBI Taxonomy" id="994334"/>
    <lineage>
        <taxon>Eukaryota</taxon>
        <taxon>Fungi</taxon>
        <taxon>Fungi incertae sedis</taxon>
        <taxon>Mucoromycota</taxon>
        <taxon>Mucoromycotina</taxon>
        <taxon>Endogonomycetes</taxon>
        <taxon>Endogonales</taxon>
        <taxon>Endogonaceae</taxon>
        <taxon>Jimgerdemannia</taxon>
    </lineage>
</organism>
<feature type="compositionally biased region" description="Basic and acidic residues" evidence="1">
    <location>
        <begin position="93"/>
        <end position="108"/>
    </location>
</feature>
<keyword evidence="2" id="KW-1133">Transmembrane helix</keyword>
<evidence type="ECO:0000313" key="3">
    <source>
        <dbReference type="EMBL" id="RUS28151.1"/>
    </source>
</evidence>
<evidence type="ECO:0000256" key="2">
    <source>
        <dbReference type="SAM" id="Phobius"/>
    </source>
</evidence>
<feature type="transmembrane region" description="Helical" evidence="2">
    <location>
        <begin position="56"/>
        <end position="77"/>
    </location>
</feature>
<dbReference type="EMBL" id="RBNJ01007086">
    <property type="protein sequence ID" value="RUS28151.1"/>
    <property type="molecule type" value="Genomic_DNA"/>
</dbReference>